<proteinExistence type="inferred from homology"/>
<keyword evidence="4 6" id="KW-1133">Transmembrane helix</keyword>
<comment type="caution">
    <text evidence="7">The sequence shown here is derived from an EMBL/GenBank/DDBJ whole genome shotgun (WGS) entry which is preliminary data.</text>
</comment>
<protein>
    <recommendedName>
        <fullName evidence="9">Sugar transport protein</fullName>
    </recommendedName>
</protein>
<accession>A0ABR1C2N6</accession>
<dbReference type="InterPro" id="IPR010651">
    <property type="entry name" value="Sugar_transport"/>
</dbReference>
<evidence type="ECO:0000256" key="3">
    <source>
        <dbReference type="ARBA" id="ARBA00022692"/>
    </source>
</evidence>
<dbReference type="Pfam" id="PF07857">
    <property type="entry name" value="TMEM144"/>
    <property type="match status" value="1"/>
</dbReference>
<sequence length="335" mass="35989">MWLGLGTALLTSIFYGCTFVPIKKVYAGDGFTSQLFACIGVFSMCMITSAVQGFPGFYPFAMLGGFLWAFANAFAIQIINRIGMGPANLVWNTLSTLTGWATSRFGLLGLPAAIPASPTVNYLGVGVLIGGGAMYSLVKNNAQIRPGHEGDVELKEADSPEGAKISKIEDISLIERMLSLLAATASGLFYGTMWLPVTNMMAHPDQFPDAPKNPLPYMFSYGCGVLCTGIFIFLVYAIKRRNHPWISDVVPIPAFATGFINACGMTAFGVTIDKLNAAIAYPICQMAPGLVTALWSVLYFKEITGRRNLLFLAAAYSLTLIGVVLVTISREVALI</sequence>
<evidence type="ECO:0008006" key="9">
    <source>
        <dbReference type="Google" id="ProtNLM"/>
    </source>
</evidence>
<evidence type="ECO:0000256" key="4">
    <source>
        <dbReference type="ARBA" id="ARBA00022989"/>
    </source>
</evidence>
<keyword evidence="3 6" id="KW-0812">Transmembrane</keyword>
<feature type="transmembrane region" description="Helical" evidence="6">
    <location>
        <begin position="177"/>
        <end position="197"/>
    </location>
</feature>
<evidence type="ECO:0000256" key="2">
    <source>
        <dbReference type="ARBA" id="ARBA00005731"/>
    </source>
</evidence>
<evidence type="ECO:0000313" key="8">
    <source>
        <dbReference type="Proteomes" id="UP001303046"/>
    </source>
</evidence>
<dbReference type="SUPFAM" id="SSF103481">
    <property type="entry name" value="Multidrug resistance efflux transporter EmrE"/>
    <property type="match status" value="1"/>
</dbReference>
<keyword evidence="5 6" id="KW-0472">Membrane</keyword>
<feature type="transmembrane region" description="Helical" evidence="6">
    <location>
        <begin position="6"/>
        <end position="22"/>
    </location>
</feature>
<gene>
    <name evidence="7" type="primary">Necator_chrI.g4151</name>
    <name evidence="7" type="ORF">RB195_008022</name>
</gene>
<dbReference type="InterPro" id="IPR037185">
    <property type="entry name" value="EmrE-like"/>
</dbReference>
<comment type="subcellular location">
    <subcellularLocation>
        <location evidence="1">Membrane</location>
        <topology evidence="1">Multi-pass membrane protein</topology>
    </subcellularLocation>
</comment>
<feature type="transmembrane region" description="Helical" evidence="6">
    <location>
        <begin position="278"/>
        <end position="300"/>
    </location>
</feature>
<dbReference type="Proteomes" id="UP001303046">
    <property type="component" value="Unassembled WGS sequence"/>
</dbReference>
<organism evidence="7 8">
    <name type="scientific">Necator americanus</name>
    <name type="common">Human hookworm</name>
    <dbReference type="NCBI Taxonomy" id="51031"/>
    <lineage>
        <taxon>Eukaryota</taxon>
        <taxon>Metazoa</taxon>
        <taxon>Ecdysozoa</taxon>
        <taxon>Nematoda</taxon>
        <taxon>Chromadorea</taxon>
        <taxon>Rhabditida</taxon>
        <taxon>Rhabditina</taxon>
        <taxon>Rhabditomorpha</taxon>
        <taxon>Strongyloidea</taxon>
        <taxon>Ancylostomatidae</taxon>
        <taxon>Bunostominae</taxon>
        <taxon>Necator</taxon>
    </lineage>
</organism>
<feature type="transmembrane region" description="Helical" evidence="6">
    <location>
        <begin position="120"/>
        <end position="138"/>
    </location>
</feature>
<comment type="similarity">
    <text evidence="2">Belongs to the TMEM144 family.</text>
</comment>
<dbReference type="PANTHER" id="PTHR16119:SF16">
    <property type="entry name" value="TRANSMEMBRANE PROTEIN 144 HOMOLOG"/>
    <property type="match status" value="1"/>
</dbReference>
<dbReference type="EMBL" id="JAVFWL010000001">
    <property type="protein sequence ID" value="KAK6731918.1"/>
    <property type="molecule type" value="Genomic_DNA"/>
</dbReference>
<keyword evidence="8" id="KW-1185">Reference proteome</keyword>
<dbReference type="PANTHER" id="PTHR16119">
    <property type="entry name" value="TRANSMEMBRANE PROTEIN 144"/>
    <property type="match status" value="1"/>
</dbReference>
<feature type="transmembrane region" description="Helical" evidence="6">
    <location>
        <begin position="309"/>
        <end position="328"/>
    </location>
</feature>
<evidence type="ECO:0000256" key="1">
    <source>
        <dbReference type="ARBA" id="ARBA00004141"/>
    </source>
</evidence>
<feature type="transmembrane region" description="Helical" evidence="6">
    <location>
        <begin position="57"/>
        <end position="79"/>
    </location>
</feature>
<feature type="transmembrane region" description="Helical" evidence="6">
    <location>
        <begin position="91"/>
        <end position="114"/>
    </location>
</feature>
<evidence type="ECO:0000256" key="5">
    <source>
        <dbReference type="ARBA" id="ARBA00023136"/>
    </source>
</evidence>
<feature type="transmembrane region" description="Helical" evidence="6">
    <location>
        <begin position="34"/>
        <end position="51"/>
    </location>
</feature>
<evidence type="ECO:0000256" key="6">
    <source>
        <dbReference type="SAM" id="Phobius"/>
    </source>
</evidence>
<name>A0ABR1C2N6_NECAM</name>
<dbReference type="InterPro" id="IPR012435">
    <property type="entry name" value="TMEM144"/>
</dbReference>
<reference evidence="7 8" key="1">
    <citation type="submission" date="2023-08" db="EMBL/GenBank/DDBJ databases">
        <title>A Necator americanus chromosomal reference genome.</title>
        <authorList>
            <person name="Ilik V."/>
            <person name="Petrzelkova K.J."/>
            <person name="Pardy F."/>
            <person name="Fuh T."/>
            <person name="Niatou-Singa F.S."/>
            <person name="Gouil Q."/>
            <person name="Baker L."/>
            <person name="Ritchie M.E."/>
            <person name="Jex A.R."/>
            <person name="Gazzola D."/>
            <person name="Li H."/>
            <person name="Toshio Fujiwara R."/>
            <person name="Zhan B."/>
            <person name="Aroian R.V."/>
            <person name="Pafco B."/>
            <person name="Schwarz E.M."/>
        </authorList>
    </citation>
    <scope>NUCLEOTIDE SEQUENCE [LARGE SCALE GENOMIC DNA]</scope>
    <source>
        <strain evidence="7 8">Aroian</strain>
        <tissue evidence="7">Whole animal</tissue>
    </source>
</reference>
<feature type="transmembrane region" description="Helical" evidence="6">
    <location>
        <begin position="250"/>
        <end position="272"/>
    </location>
</feature>
<evidence type="ECO:0000313" key="7">
    <source>
        <dbReference type="EMBL" id="KAK6731918.1"/>
    </source>
</evidence>
<feature type="transmembrane region" description="Helical" evidence="6">
    <location>
        <begin position="217"/>
        <end position="238"/>
    </location>
</feature>